<evidence type="ECO:0000313" key="1">
    <source>
        <dbReference type="EMBL" id="CAH1449321.1"/>
    </source>
</evidence>
<comment type="caution">
    <text evidence="1">The sequence shown here is derived from an EMBL/GenBank/DDBJ whole genome shotgun (WGS) entry which is preliminary data.</text>
</comment>
<protein>
    <submittedName>
        <fullName evidence="1">Uncharacterized protein</fullName>
    </submittedName>
</protein>
<gene>
    <name evidence="1" type="ORF">LVIROSA_LOCUS34809</name>
</gene>
<sequence>MLMWKLLNKKKAPGKGKNKYRTSESLNQSRLPSLSRSHIWIQLDTKFKKLLIPKRHTQSLKWIKSIKSSSFL</sequence>
<dbReference type="EMBL" id="CAKMRJ010005634">
    <property type="protein sequence ID" value="CAH1449321.1"/>
    <property type="molecule type" value="Genomic_DNA"/>
</dbReference>
<proteinExistence type="predicted"/>
<accession>A0AAU9PGB4</accession>
<reference evidence="1 2" key="1">
    <citation type="submission" date="2022-01" db="EMBL/GenBank/DDBJ databases">
        <authorList>
            <person name="Xiong W."/>
            <person name="Schranz E."/>
        </authorList>
    </citation>
    <scope>NUCLEOTIDE SEQUENCE [LARGE SCALE GENOMIC DNA]</scope>
</reference>
<evidence type="ECO:0000313" key="2">
    <source>
        <dbReference type="Proteomes" id="UP001157418"/>
    </source>
</evidence>
<keyword evidence="2" id="KW-1185">Reference proteome</keyword>
<dbReference type="Proteomes" id="UP001157418">
    <property type="component" value="Unassembled WGS sequence"/>
</dbReference>
<dbReference type="AlphaFoldDB" id="A0AAU9PGB4"/>
<name>A0AAU9PGB4_9ASTR</name>
<organism evidence="1 2">
    <name type="scientific">Lactuca virosa</name>
    <dbReference type="NCBI Taxonomy" id="75947"/>
    <lineage>
        <taxon>Eukaryota</taxon>
        <taxon>Viridiplantae</taxon>
        <taxon>Streptophyta</taxon>
        <taxon>Embryophyta</taxon>
        <taxon>Tracheophyta</taxon>
        <taxon>Spermatophyta</taxon>
        <taxon>Magnoliopsida</taxon>
        <taxon>eudicotyledons</taxon>
        <taxon>Gunneridae</taxon>
        <taxon>Pentapetalae</taxon>
        <taxon>asterids</taxon>
        <taxon>campanulids</taxon>
        <taxon>Asterales</taxon>
        <taxon>Asteraceae</taxon>
        <taxon>Cichorioideae</taxon>
        <taxon>Cichorieae</taxon>
        <taxon>Lactucinae</taxon>
        <taxon>Lactuca</taxon>
    </lineage>
</organism>